<keyword evidence="3" id="KW-1185">Reference proteome</keyword>
<dbReference type="OrthoDB" id="2742740at2759"/>
<evidence type="ECO:0000256" key="1">
    <source>
        <dbReference type="SAM" id="MobiDB-lite"/>
    </source>
</evidence>
<dbReference type="AlphaFoldDB" id="A0A9W8MWP3"/>
<gene>
    <name evidence="2" type="ORF">NLJ89_g5714</name>
</gene>
<feature type="compositionally biased region" description="Low complexity" evidence="1">
    <location>
        <begin position="64"/>
        <end position="79"/>
    </location>
</feature>
<evidence type="ECO:0000313" key="2">
    <source>
        <dbReference type="EMBL" id="KAJ3508504.1"/>
    </source>
</evidence>
<dbReference type="Proteomes" id="UP001148786">
    <property type="component" value="Unassembled WGS sequence"/>
</dbReference>
<feature type="compositionally biased region" description="Acidic residues" evidence="1">
    <location>
        <begin position="152"/>
        <end position="162"/>
    </location>
</feature>
<organism evidence="2 3">
    <name type="scientific">Agrocybe chaxingu</name>
    <dbReference type="NCBI Taxonomy" id="84603"/>
    <lineage>
        <taxon>Eukaryota</taxon>
        <taxon>Fungi</taxon>
        <taxon>Dikarya</taxon>
        <taxon>Basidiomycota</taxon>
        <taxon>Agaricomycotina</taxon>
        <taxon>Agaricomycetes</taxon>
        <taxon>Agaricomycetidae</taxon>
        <taxon>Agaricales</taxon>
        <taxon>Agaricineae</taxon>
        <taxon>Strophariaceae</taxon>
        <taxon>Agrocybe</taxon>
    </lineage>
</organism>
<feature type="compositionally biased region" description="Basic and acidic residues" evidence="1">
    <location>
        <begin position="163"/>
        <end position="185"/>
    </location>
</feature>
<proteinExistence type="predicted"/>
<reference evidence="2" key="1">
    <citation type="submission" date="2022-07" db="EMBL/GenBank/DDBJ databases">
        <title>Genome Sequence of Agrocybe chaxingu.</title>
        <authorList>
            <person name="Buettner E."/>
        </authorList>
    </citation>
    <scope>NUCLEOTIDE SEQUENCE</scope>
    <source>
        <strain evidence="2">MP-N11</strain>
    </source>
</reference>
<feature type="region of interest" description="Disordered" evidence="1">
    <location>
        <begin position="55"/>
        <end position="185"/>
    </location>
</feature>
<accession>A0A9W8MWP3</accession>
<protein>
    <submittedName>
        <fullName evidence="2">Uncharacterized protein</fullName>
    </submittedName>
</protein>
<dbReference type="EMBL" id="JANKHO010000556">
    <property type="protein sequence ID" value="KAJ3508504.1"/>
    <property type="molecule type" value="Genomic_DNA"/>
</dbReference>
<feature type="compositionally biased region" description="Acidic residues" evidence="1">
    <location>
        <begin position="103"/>
        <end position="121"/>
    </location>
</feature>
<name>A0A9W8MWP3_9AGAR</name>
<feature type="region of interest" description="Disordered" evidence="1">
    <location>
        <begin position="200"/>
        <end position="236"/>
    </location>
</feature>
<comment type="caution">
    <text evidence="2">The sequence shown here is derived from an EMBL/GenBank/DDBJ whole genome shotgun (WGS) entry which is preliminary data.</text>
</comment>
<sequence>MEEKYYCNCRVRCMKGGREEPKEVSKSTWNAHAPLRAQITPYATFVEQYAQYAQGTTGSQVPGPSSSPAARSRRPTTAPSSPPPKRHRTDGGIPRLHDREIQIDDDEDEEDERDIEGEEMNNNENEGAGGNTRHPDVMYGNDGDDELHQEWGEDLVQGDEDAREGRQDGDGQGHNEHDGDRAREESVRIIFISVHRREIKSFEQDDEQDIDPGSLTDLTRRGPSPEPLQEGEGVSGDHELAQDIAEIDQGDFEVEATLEELKTAQEFIAGIRGATLAADKLPASVIQRLRTAKEGKLNLDDEPELLTAIELFLDTTSASEDVFNNV</sequence>
<evidence type="ECO:0000313" key="3">
    <source>
        <dbReference type="Proteomes" id="UP001148786"/>
    </source>
</evidence>